<feature type="compositionally biased region" description="Polar residues" evidence="1">
    <location>
        <begin position="522"/>
        <end position="546"/>
    </location>
</feature>
<feature type="domain" description="Hpc2-related" evidence="2">
    <location>
        <begin position="97"/>
        <end position="148"/>
    </location>
</feature>
<dbReference type="CDD" id="cd22249">
    <property type="entry name" value="UDM1_RNF168_RNF169-like"/>
    <property type="match status" value="1"/>
</dbReference>
<dbReference type="PANTHER" id="PTHR21669:SF28">
    <property type="entry name" value="YEMANUCLEIN"/>
    <property type="match status" value="1"/>
</dbReference>
<evidence type="ECO:0000313" key="3">
    <source>
        <dbReference type="EMBL" id="CAF2937437.1"/>
    </source>
</evidence>
<feature type="region of interest" description="Disordered" evidence="1">
    <location>
        <begin position="151"/>
        <end position="332"/>
    </location>
</feature>
<feature type="region of interest" description="Disordered" evidence="1">
    <location>
        <begin position="808"/>
        <end position="844"/>
    </location>
</feature>
<accession>A0A7R8CUM3</accession>
<dbReference type="PANTHER" id="PTHR21669">
    <property type="entry name" value="CAPZ-INTERACTING PROTEIN AND RELATED PROTEINS"/>
    <property type="match status" value="1"/>
</dbReference>
<organism evidence="3 4">
    <name type="scientific">Lepeophtheirus salmonis</name>
    <name type="common">Salmon louse</name>
    <name type="synonym">Caligus salmonis</name>
    <dbReference type="NCBI Taxonomy" id="72036"/>
    <lineage>
        <taxon>Eukaryota</taxon>
        <taxon>Metazoa</taxon>
        <taxon>Ecdysozoa</taxon>
        <taxon>Arthropoda</taxon>
        <taxon>Crustacea</taxon>
        <taxon>Multicrustacea</taxon>
        <taxon>Hexanauplia</taxon>
        <taxon>Copepoda</taxon>
        <taxon>Siphonostomatoida</taxon>
        <taxon>Caligidae</taxon>
        <taxon>Lepeophtheirus</taxon>
    </lineage>
</organism>
<evidence type="ECO:0000256" key="1">
    <source>
        <dbReference type="SAM" id="MobiDB-lite"/>
    </source>
</evidence>
<dbReference type="GO" id="GO:0005634">
    <property type="term" value="C:nucleus"/>
    <property type="evidence" value="ECO:0007669"/>
    <property type="project" value="TreeGrafter"/>
</dbReference>
<keyword evidence="4" id="KW-1185">Reference proteome</keyword>
<dbReference type="EMBL" id="HG994584">
    <property type="protein sequence ID" value="CAF2937437.1"/>
    <property type="molecule type" value="Genomic_DNA"/>
</dbReference>
<protein>
    <submittedName>
        <fullName evidence="3">UBN</fullName>
    </submittedName>
</protein>
<feature type="compositionally biased region" description="Polar residues" evidence="1">
    <location>
        <begin position="452"/>
        <end position="501"/>
    </location>
</feature>
<reference evidence="3" key="1">
    <citation type="submission" date="2021-02" db="EMBL/GenBank/DDBJ databases">
        <authorList>
            <person name="Bekaert M."/>
        </authorList>
    </citation>
    <scope>NUCLEOTIDE SEQUENCE</scope>
    <source>
        <strain evidence="3">IoA-00</strain>
    </source>
</reference>
<feature type="compositionally biased region" description="Polar residues" evidence="1">
    <location>
        <begin position="186"/>
        <end position="197"/>
    </location>
</feature>
<dbReference type="OrthoDB" id="68076at2759"/>
<feature type="compositionally biased region" description="Basic and acidic residues" evidence="1">
    <location>
        <begin position="547"/>
        <end position="590"/>
    </location>
</feature>
<feature type="region of interest" description="Disordered" evidence="1">
    <location>
        <begin position="435"/>
        <end position="606"/>
    </location>
</feature>
<dbReference type="Proteomes" id="UP000675881">
    <property type="component" value="Chromosome 5"/>
</dbReference>
<feature type="region of interest" description="Disordered" evidence="1">
    <location>
        <begin position="700"/>
        <end position="733"/>
    </location>
</feature>
<proteinExistence type="predicted"/>
<dbReference type="Pfam" id="PF08729">
    <property type="entry name" value="HUN"/>
    <property type="match status" value="1"/>
</dbReference>
<evidence type="ECO:0000259" key="2">
    <source>
        <dbReference type="Pfam" id="PF08729"/>
    </source>
</evidence>
<dbReference type="InterPro" id="IPR014840">
    <property type="entry name" value="HRD"/>
</dbReference>
<sequence length="964" mass="111659">MVEGEEDSGAPCSMVVGAKKKVKTKEMKKTFSFILELKDLSSKEYNEFNWLDLVAQEEEKSKRVLFPANDLQDDEECKALARKYEAKYGVEAIKKKKKVRKLDDYADLGYGYDSNDPFIDNSDVYDEIVPRDVTTAYGGFYVNSGPLEFKERESANEESDPDTSKNILSVPSTTKKRKRPKKDIESNTPMSSKTQELPSKKINRKETNSKSSNRSKKRNLDGNVTKNSKANNNSDKPKKKKPKNEVQDTQLQLLAATVKETIKNIPLPSKNNVSSTTSSTPTANSLSVNSPTTQSLTPSTTSSSAKSKKSHSSANKVSSKKQHPLSQPNFDVNSYSDGLKVKSTAEQLNVLAKSSAISVTKQSVSGGGSKNSQSYVDVINSITGSNSKTLNEAAKSYLEFANALAVATSASQNSYPNHIVSPSVATASKQLPGSVTVESLSHKGKSPKVQVPNKSLSPMSRSGGIKSSTSHSNNSDINSVSIQSMPGKQMQQHFKSSSPHVTITKSSNANISSSNQIKKLQSPPQNANPFSLDQCKNANNSDNPKQFQEHLHKPDQEKVRQQLKLEQETQRQIKQDQERQRQQVKQEQEKHRQRQQQISLEKEKQRQQQIKQDQELQIQQKIKQEQERQRQHQLKQEQERQRQQQLKQEQERQRQQQLKQEQERQRQQQLKQEQERQRQQQLKQEQERQLKQEQEQQERQLKQEQERQRQHQLKQEQERQRQHQLKQEQERQRQQQLKQEQERQRQQQIKQEQERQRQQQLKQEQERKRQQQIKHEQERKLQQQIIQEHERQLQQQLKQEQERQRQISLEKERQRQQQIKEHERQRQQQLKQDQERQRQFQQQQHQEIFKQQQMQIHQEQVQQQFLLQQTASPFMVQSPNYGNSVPASSSSKTSNSLSFMQQPPLLNQFLKCFLPFHVVYHPHIVLTPNSSKSLFHLKNSVISGLHITSPPPSATNSTTFYVPK</sequence>
<feature type="compositionally biased region" description="Basic and acidic residues" evidence="1">
    <location>
        <begin position="808"/>
        <end position="838"/>
    </location>
</feature>
<name>A0A7R8CUM3_LEPSM</name>
<feature type="compositionally biased region" description="Low complexity" evidence="1">
    <location>
        <begin position="503"/>
        <end position="519"/>
    </location>
</feature>
<feature type="compositionally biased region" description="Low complexity" evidence="1">
    <location>
        <begin position="269"/>
        <end position="305"/>
    </location>
</feature>
<gene>
    <name evidence="3" type="ORF">LSAA_10486</name>
</gene>
<dbReference type="GO" id="GO:0006325">
    <property type="term" value="P:chromatin organization"/>
    <property type="evidence" value="ECO:0007669"/>
    <property type="project" value="TreeGrafter"/>
</dbReference>
<evidence type="ECO:0000313" key="4">
    <source>
        <dbReference type="Proteomes" id="UP000675881"/>
    </source>
</evidence>
<dbReference type="AlphaFoldDB" id="A0A7R8CUM3"/>